<dbReference type="PANTHER" id="PTHR30337">
    <property type="entry name" value="COMPONENT OF ATP-DEPENDENT DSDNA EXONUCLEASE"/>
    <property type="match status" value="1"/>
</dbReference>
<comment type="caution">
    <text evidence="9">The sequence shown here is derived from an EMBL/GenBank/DDBJ whole genome shotgun (WGS) entry which is preliminary data.</text>
</comment>
<comment type="similarity">
    <text evidence="1">Belongs to the SbcD family.</text>
</comment>
<feature type="domain" description="Nuclease SbcCD subunit D C-terminal" evidence="8">
    <location>
        <begin position="267"/>
        <end position="356"/>
    </location>
</feature>
<dbReference type="InterPro" id="IPR041796">
    <property type="entry name" value="Mre11_N"/>
</dbReference>
<name>A0A644SV80_9ZZZZ</name>
<accession>A0A644SV80</accession>
<gene>
    <name evidence="9" type="primary">sbcD_1</name>
    <name evidence="9" type="ORF">SDC9_04057</name>
</gene>
<evidence type="ECO:0000256" key="1">
    <source>
        <dbReference type="ARBA" id="ARBA00010555"/>
    </source>
</evidence>
<dbReference type="Pfam" id="PF12320">
    <property type="entry name" value="SbcD_C"/>
    <property type="match status" value="1"/>
</dbReference>
<dbReference type="InterPro" id="IPR029052">
    <property type="entry name" value="Metallo-depent_PP-like"/>
</dbReference>
<feature type="domain" description="Calcineurin-like phosphoesterase" evidence="7">
    <location>
        <begin position="1"/>
        <end position="96"/>
    </location>
</feature>
<evidence type="ECO:0000256" key="4">
    <source>
        <dbReference type="ARBA" id="ARBA00022722"/>
    </source>
</evidence>
<proteinExistence type="inferred from homology"/>
<dbReference type="GO" id="GO:0008408">
    <property type="term" value="F:3'-5' exonuclease activity"/>
    <property type="evidence" value="ECO:0007669"/>
    <property type="project" value="InterPro"/>
</dbReference>
<reference evidence="9" key="1">
    <citation type="submission" date="2019-08" db="EMBL/GenBank/DDBJ databases">
        <authorList>
            <person name="Kucharzyk K."/>
            <person name="Murdoch R.W."/>
            <person name="Higgins S."/>
            <person name="Loffler F."/>
        </authorList>
    </citation>
    <scope>NUCLEOTIDE SEQUENCE</scope>
</reference>
<dbReference type="AlphaFoldDB" id="A0A644SV80"/>
<evidence type="ECO:0000256" key="6">
    <source>
        <dbReference type="ARBA" id="ARBA00022839"/>
    </source>
</evidence>
<dbReference type="Pfam" id="PF00149">
    <property type="entry name" value="Metallophos"/>
    <property type="match status" value="1"/>
</dbReference>
<keyword evidence="6" id="KW-0269">Exonuclease</keyword>
<dbReference type="SUPFAM" id="SSF56300">
    <property type="entry name" value="Metallo-dependent phosphatases"/>
    <property type="match status" value="1"/>
</dbReference>
<evidence type="ECO:0000256" key="3">
    <source>
        <dbReference type="ARBA" id="ARBA00013365"/>
    </source>
</evidence>
<evidence type="ECO:0000313" key="9">
    <source>
        <dbReference type="EMBL" id="MPL58523.1"/>
    </source>
</evidence>
<dbReference type="InterPro" id="IPR004843">
    <property type="entry name" value="Calcineurin-like_PHP"/>
</dbReference>
<dbReference type="EMBL" id="VSSQ01000007">
    <property type="protein sequence ID" value="MPL58523.1"/>
    <property type="molecule type" value="Genomic_DNA"/>
</dbReference>
<keyword evidence="4" id="KW-0540">Nuclease</keyword>
<comment type="subunit">
    <text evidence="2">Heterodimer of SbcC and SbcD.</text>
</comment>
<dbReference type="Gene3D" id="3.60.21.10">
    <property type="match status" value="1"/>
</dbReference>
<evidence type="ECO:0000256" key="5">
    <source>
        <dbReference type="ARBA" id="ARBA00022801"/>
    </source>
</evidence>
<dbReference type="NCBIfam" id="TIGR00619">
    <property type="entry name" value="sbcd"/>
    <property type="match status" value="1"/>
</dbReference>
<keyword evidence="5" id="KW-0378">Hydrolase</keyword>
<sequence>MRFLHTSDWHLGRIFHGVHLTSDQAYILELFCGMVREFKPDAVVIAGDIYDRAVPPTEAVNLLDETLSRLLLDLKVPVIAIAGNHDSPERLGFGNRLLAKQGLHVVGQLPGQIEPVVINDKHGPVYFLPLTYAEPALVRERLANAGAVDHQTATEIMIAQAMAKVPANARKVAVAHAFIAGGEESESERPLSVGGSGMVSSSLFTPFNYTALGHLHNSQKAGSDTIRYSGSLLKYSFAEVGHNKGVNLVEIDGQGHTTVEVLTLAPRRDVRCVEGFFKQLLTQSAKDGPTNDYIMVTLQDDCPILDARGQLQAVYPNLLHIEYPRLNTGGQLRGPQADHRRLGEVELFSSFFEQMTGEKLTVDQTTEFGKVVDELYRQNREVQV</sequence>
<evidence type="ECO:0000259" key="7">
    <source>
        <dbReference type="Pfam" id="PF00149"/>
    </source>
</evidence>
<dbReference type="InterPro" id="IPR004593">
    <property type="entry name" value="SbcD"/>
</dbReference>
<dbReference type="PANTHER" id="PTHR30337:SF0">
    <property type="entry name" value="NUCLEASE SBCCD SUBUNIT D"/>
    <property type="match status" value="1"/>
</dbReference>
<dbReference type="GO" id="GO:0006259">
    <property type="term" value="P:DNA metabolic process"/>
    <property type="evidence" value="ECO:0007669"/>
    <property type="project" value="InterPro"/>
</dbReference>
<evidence type="ECO:0000259" key="8">
    <source>
        <dbReference type="Pfam" id="PF12320"/>
    </source>
</evidence>
<dbReference type="CDD" id="cd00840">
    <property type="entry name" value="MPP_Mre11_N"/>
    <property type="match status" value="1"/>
</dbReference>
<dbReference type="InterPro" id="IPR050535">
    <property type="entry name" value="DNA_Repair-Maintenance_Comp"/>
</dbReference>
<organism evidence="9">
    <name type="scientific">bioreactor metagenome</name>
    <dbReference type="NCBI Taxonomy" id="1076179"/>
    <lineage>
        <taxon>unclassified sequences</taxon>
        <taxon>metagenomes</taxon>
        <taxon>ecological metagenomes</taxon>
    </lineage>
</organism>
<protein>
    <recommendedName>
        <fullName evidence="3">Nuclease SbcCD subunit D</fullName>
    </recommendedName>
</protein>
<dbReference type="GO" id="GO:0004519">
    <property type="term" value="F:endonuclease activity"/>
    <property type="evidence" value="ECO:0007669"/>
    <property type="project" value="InterPro"/>
</dbReference>
<evidence type="ECO:0000256" key="2">
    <source>
        <dbReference type="ARBA" id="ARBA00011322"/>
    </source>
</evidence>
<dbReference type="InterPro" id="IPR026843">
    <property type="entry name" value="SbcD_C"/>
</dbReference>